<keyword evidence="2" id="KW-1185">Reference proteome</keyword>
<dbReference type="OrthoDB" id="6408953at2759"/>
<accession>A0A4Y2E069</accession>
<dbReference type="EMBL" id="BGPR01000459">
    <property type="protein sequence ID" value="GBM21418.1"/>
    <property type="molecule type" value="Genomic_DNA"/>
</dbReference>
<name>A0A4Y2E069_ARAVE</name>
<evidence type="ECO:0000313" key="1">
    <source>
        <dbReference type="EMBL" id="GBM21418.1"/>
    </source>
</evidence>
<gene>
    <name evidence="1" type="ORF">AVEN_147901_1</name>
</gene>
<proteinExistence type="predicted"/>
<reference evidence="1 2" key="1">
    <citation type="journal article" date="2019" name="Sci. Rep.">
        <title>Orb-weaving spider Araneus ventricosus genome elucidates the spidroin gene catalogue.</title>
        <authorList>
            <person name="Kono N."/>
            <person name="Nakamura H."/>
            <person name="Ohtoshi R."/>
            <person name="Moran D.A.P."/>
            <person name="Shinohara A."/>
            <person name="Yoshida Y."/>
            <person name="Fujiwara M."/>
            <person name="Mori M."/>
            <person name="Tomita M."/>
            <person name="Arakawa K."/>
        </authorList>
    </citation>
    <scope>NUCLEOTIDE SEQUENCE [LARGE SCALE GENOMIC DNA]</scope>
</reference>
<protein>
    <submittedName>
        <fullName evidence="1">Uncharacterized protein</fullName>
    </submittedName>
</protein>
<dbReference type="Proteomes" id="UP000499080">
    <property type="component" value="Unassembled WGS sequence"/>
</dbReference>
<organism evidence="1 2">
    <name type="scientific">Araneus ventricosus</name>
    <name type="common">Orbweaver spider</name>
    <name type="synonym">Epeira ventricosa</name>
    <dbReference type="NCBI Taxonomy" id="182803"/>
    <lineage>
        <taxon>Eukaryota</taxon>
        <taxon>Metazoa</taxon>
        <taxon>Ecdysozoa</taxon>
        <taxon>Arthropoda</taxon>
        <taxon>Chelicerata</taxon>
        <taxon>Arachnida</taxon>
        <taxon>Araneae</taxon>
        <taxon>Araneomorphae</taxon>
        <taxon>Entelegynae</taxon>
        <taxon>Araneoidea</taxon>
        <taxon>Araneidae</taxon>
        <taxon>Araneus</taxon>
    </lineage>
</organism>
<sequence length="111" mass="12209">MSRISQETPEACINGGVRLTRRVDFGRSCYGNQSRQPDVRVVIAPPTRDSGPKGQEAFRGLVEETDGTSCHKIHYKRGATGRVSLHQIMSAAGLHQIMSWTVKVPEMGLIC</sequence>
<dbReference type="AlphaFoldDB" id="A0A4Y2E069"/>
<comment type="caution">
    <text evidence="1">The sequence shown here is derived from an EMBL/GenBank/DDBJ whole genome shotgun (WGS) entry which is preliminary data.</text>
</comment>
<evidence type="ECO:0000313" key="2">
    <source>
        <dbReference type="Proteomes" id="UP000499080"/>
    </source>
</evidence>